<feature type="domain" description="Malonyl-CoA:ACP transacylase (MAT)" evidence="1">
    <location>
        <begin position="47"/>
        <end position="347"/>
    </location>
</feature>
<dbReference type="InterPro" id="IPR001227">
    <property type="entry name" value="Ac_transferase_dom_sf"/>
</dbReference>
<dbReference type="SUPFAM" id="SSF52151">
    <property type="entry name" value="FabD/lysophospholipase-like"/>
    <property type="match status" value="1"/>
</dbReference>
<reference evidence="2" key="1">
    <citation type="submission" date="2021-01" db="EMBL/GenBank/DDBJ databases">
        <authorList>
            <person name="Corre E."/>
            <person name="Pelletier E."/>
            <person name="Niang G."/>
            <person name="Scheremetjew M."/>
            <person name="Finn R."/>
            <person name="Kale V."/>
            <person name="Holt S."/>
            <person name="Cochrane G."/>
            <person name="Meng A."/>
            <person name="Brown T."/>
            <person name="Cohen L."/>
        </authorList>
    </citation>
    <scope>NUCLEOTIDE SEQUENCE</scope>
    <source>
        <strain evidence="2">RCC3387</strain>
    </source>
</reference>
<dbReference type="Gene3D" id="3.30.70.250">
    <property type="entry name" value="Malonyl-CoA ACP transacylase, ACP-binding"/>
    <property type="match status" value="1"/>
</dbReference>
<dbReference type="InterPro" id="IPR014043">
    <property type="entry name" value="Acyl_transferase_dom"/>
</dbReference>
<organism evidence="2">
    <name type="scientific">Zooxanthella nutricula</name>
    <dbReference type="NCBI Taxonomy" id="1333877"/>
    <lineage>
        <taxon>Eukaryota</taxon>
        <taxon>Sar</taxon>
        <taxon>Alveolata</taxon>
        <taxon>Dinophyceae</taxon>
        <taxon>Peridiniales</taxon>
        <taxon>Peridiniales incertae sedis</taxon>
        <taxon>Zooxanthella</taxon>
    </lineage>
</organism>
<dbReference type="PANTHER" id="PTHR47170:SF2">
    <property type="entry name" value="MALONYL-COA:ACP TRANSACYLASE (MAT) DOMAIN-CONTAINING PROTEIN"/>
    <property type="match status" value="1"/>
</dbReference>
<dbReference type="PANTHER" id="PTHR47170">
    <property type="entry name" value="MALONYL-COA ACP TRANSACYLASE, ACP-BINDING"/>
    <property type="match status" value="1"/>
</dbReference>
<dbReference type="EMBL" id="HBGW01012102">
    <property type="protein sequence ID" value="CAD9514225.1"/>
    <property type="molecule type" value="Transcribed_RNA"/>
</dbReference>
<evidence type="ECO:0000313" key="2">
    <source>
        <dbReference type="EMBL" id="CAD9514225.1"/>
    </source>
</evidence>
<dbReference type="Gene3D" id="3.40.366.10">
    <property type="entry name" value="Malonyl-Coenzyme A Acyl Carrier Protein, domain 2"/>
    <property type="match status" value="1"/>
</dbReference>
<dbReference type="SMART" id="SM00827">
    <property type="entry name" value="PKS_AT"/>
    <property type="match status" value="1"/>
</dbReference>
<dbReference type="GO" id="GO:0016740">
    <property type="term" value="F:transferase activity"/>
    <property type="evidence" value="ECO:0007669"/>
    <property type="project" value="InterPro"/>
</dbReference>
<dbReference type="InterPro" id="IPR052760">
    <property type="entry name" value="Mitochondrial_malonyltrans"/>
</dbReference>
<sequence>MAAVEAGATAKVAISENKRGHRKFDTYDLPDWVQHPLKEQPAKAALLFPGEQNHAVGMFAESSERPAVRRMLDAASNALGLDVEELALAGPAKDMVPARINQPLMYLAGCAAFEVAKELHPDMAFRCQAVAGFGIGEVTALYAAGVVSFDQGLQIARVRGEALQDFSDQSATAALIVRGTTVERLDQAIKSVAKQNSALAGQVHIARHDFPGGFLCAGSREAVRVLHETVAGQGVEARVLPDLPAAYTPLAKEAAAKVAATIRAMAPRMRPPRCDLFLNRTGLRVRRGRSPASFADELAAQLEAPILWSDCITEMLRWGVRAFLECGPNRSLKYMLSRHTLGLECPPELLTPVDFTENVAA</sequence>
<name>A0A6U6HX51_9DINO</name>
<proteinExistence type="predicted"/>
<accession>A0A6U6HX51</accession>
<dbReference type="InterPro" id="IPR016035">
    <property type="entry name" value="Acyl_Trfase/lysoPLipase"/>
</dbReference>
<evidence type="ECO:0000259" key="1">
    <source>
        <dbReference type="SMART" id="SM00827"/>
    </source>
</evidence>
<dbReference type="AlphaFoldDB" id="A0A6U6HX51"/>
<gene>
    <name evidence="2" type="ORF">BRAN1462_LOCUS7670</name>
</gene>
<protein>
    <recommendedName>
        <fullName evidence="1">Malonyl-CoA:ACP transacylase (MAT) domain-containing protein</fullName>
    </recommendedName>
</protein>